<evidence type="ECO:0000313" key="3">
    <source>
        <dbReference type="EMBL" id="KKA19460.1"/>
    </source>
</evidence>
<evidence type="ECO:0000256" key="1">
    <source>
        <dbReference type="SAM" id="Phobius"/>
    </source>
</evidence>
<name>A0A0F4YMX7_RASE3</name>
<organism evidence="3 4">
    <name type="scientific">Rasamsonia emersonii (strain ATCC 16479 / CBS 393.64 / IMI 116815)</name>
    <dbReference type="NCBI Taxonomy" id="1408163"/>
    <lineage>
        <taxon>Eukaryota</taxon>
        <taxon>Fungi</taxon>
        <taxon>Dikarya</taxon>
        <taxon>Ascomycota</taxon>
        <taxon>Pezizomycotina</taxon>
        <taxon>Eurotiomycetes</taxon>
        <taxon>Eurotiomycetidae</taxon>
        <taxon>Eurotiales</taxon>
        <taxon>Trichocomaceae</taxon>
        <taxon>Rasamsonia</taxon>
    </lineage>
</organism>
<keyword evidence="1" id="KW-1133">Transmembrane helix</keyword>
<evidence type="ECO:0000313" key="4">
    <source>
        <dbReference type="Proteomes" id="UP000053958"/>
    </source>
</evidence>
<feature type="transmembrane region" description="Helical" evidence="1">
    <location>
        <begin position="160"/>
        <end position="182"/>
    </location>
</feature>
<gene>
    <name evidence="3" type="ORF">T310_6558</name>
</gene>
<keyword evidence="4" id="KW-1185">Reference proteome</keyword>
<dbReference type="EMBL" id="LASV01000346">
    <property type="protein sequence ID" value="KKA19460.1"/>
    <property type="molecule type" value="Genomic_DNA"/>
</dbReference>
<dbReference type="Proteomes" id="UP000053958">
    <property type="component" value="Unassembled WGS sequence"/>
</dbReference>
<accession>A0A0F4YMX7</accession>
<feature type="chain" id="PRO_5002481762" evidence="2">
    <location>
        <begin position="18"/>
        <end position="272"/>
    </location>
</feature>
<keyword evidence="1" id="KW-0472">Membrane</keyword>
<dbReference type="GeneID" id="25318859"/>
<dbReference type="InterPro" id="IPR028000">
    <property type="entry name" value="Pma1"/>
</dbReference>
<protein>
    <submittedName>
        <fullName evidence="3">Uncharacterized protein</fullName>
    </submittedName>
</protein>
<comment type="caution">
    <text evidence="3">The sequence shown here is derived from an EMBL/GenBank/DDBJ whole genome shotgun (WGS) entry which is preliminary data.</text>
</comment>
<reference evidence="3 4" key="1">
    <citation type="submission" date="2015-04" db="EMBL/GenBank/DDBJ databases">
        <authorList>
            <person name="Heijne W.H."/>
            <person name="Fedorova N.D."/>
            <person name="Nierman W.C."/>
            <person name="Vollebregt A.W."/>
            <person name="Zhao Z."/>
            <person name="Wu L."/>
            <person name="Kumar M."/>
            <person name="Stam H."/>
            <person name="van den Berg M.A."/>
            <person name="Pel H.J."/>
        </authorList>
    </citation>
    <scope>NUCLEOTIDE SEQUENCE [LARGE SCALE GENOMIC DNA]</scope>
    <source>
        <strain evidence="3 4">CBS 393.64</strain>
    </source>
</reference>
<keyword evidence="2" id="KW-0732">Signal</keyword>
<dbReference type="Pfam" id="PF14610">
    <property type="entry name" value="Psg1"/>
    <property type="match status" value="1"/>
</dbReference>
<dbReference type="OrthoDB" id="4084551at2759"/>
<dbReference type="AlphaFoldDB" id="A0A0F4YMX7"/>
<evidence type="ECO:0000256" key="2">
    <source>
        <dbReference type="SAM" id="SignalP"/>
    </source>
</evidence>
<proteinExistence type="predicted"/>
<sequence>MFILNTLLLAVLSVAYAVPLTNITGHAAEVSPGLMSVHPALSSTEDLTNVTVDSTYYITWDVDFYPINSSIIIELRYSDNSAGDSAYTSDRTENGYGYVPIKMQKEWLQGKFYNNLTLYIIENNPESGQRTSYREGPTITLLPKPVEHYKPPPPTSFNKLGLVVGLPISLSVIILVVAGLFFGMRKSRQIGLGNVMGPRKNGYGIQQSKIQRLDYRSKDSINRGRVYNTDVYTDNPNHRPVVKVDTELCNEIERTRGHAFTHDVSNFKSWSD</sequence>
<dbReference type="RefSeq" id="XP_013326072.1">
    <property type="nucleotide sequence ID" value="XM_013470618.1"/>
</dbReference>
<feature type="signal peptide" evidence="2">
    <location>
        <begin position="1"/>
        <end position="17"/>
    </location>
</feature>
<keyword evidence="1" id="KW-0812">Transmembrane</keyword>